<dbReference type="Pfam" id="PF02784">
    <property type="entry name" value="Orn_Arg_deC_N"/>
    <property type="match status" value="1"/>
</dbReference>
<feature type="region of interest" description="Disordered" evidence="7">
    <location>
        <begin position="1"/>
        <end position="24"/>
    </location>
</feature>
<dbReference type="eggNOG" id="KOG0622">
    <property type="taxonomic scope" value="Eukaryota"/>
</dbReference>
<organism evidence="9 10">
    <name type="scientific">Dactylellina haptotyla (strain CBS 200.50)</name>
    <name type="common">Nematode-trapping fungus</name>
    <name type="synonym">Monacrosporium haptotylum</name>
    <dbReference type="NCBI Taxonomy" id="1284197"/>
    <lineage>
        <taxon>Eukaryota</taxon>
        <taxon>Fungi</taxon>
        <taxon>Dikarya</taxon>
        <taxon>Ascomycota</taxon>
        <taxon>Pezizomycotina</taxon>
        <taxon>Orbiliomycetes</taxon>
        <taxon>Orbiliales</taxon>
        <taxon>Orbiliaceae</taxon>
        <taxon>Dactylellina</taxon>
    </lineage>
</organism>
<evidence type="ECO:0000256" key="7">
    <source>
        <dbReference type="SAM" id="MobiDB-lite"/>
    </source>
</evidence>
<proteinExistence type="inferred from homology"/>
<dbReference type="PRINTS" id="PR01179">
    <property type="entry name" value="ODADCRBXLASE"/>
</dbReference>
<dbReference type="Proteomes" id="UP000015100">
    <property type="component" value="Unassembled WGS sequence"/>
</dbReference>
<feature type="region of interest" description="Disordered" evidence="7">
    <location>
        <begin position="363"/>
        <end position="394"/>
    </location>
</feature>
<dbReference type="PANTHER" id="PTHR11482:SF6">
    <property type="entry name" value="ORNITHINE DECARBOXYLASE 1-RELATED"/>
    <property type="match status" value="1"/>
</dbReference>
<feature type="active site" description="Proton donor" evidence="6">
    <location>
        <position position="412"/>
    </location>
</feature>
<dbReference type="GO" id="GO:0004586">
    <property type="term" value="F:ornithine decarboxylase activity"/>
    <property type="evidence" value="ECO:0007669"/>
    <property type="project" value="EnsemblFungi"/>
</dbReference>
<dbReference type="OMA" id="VMQYGVQ"/>
<comment type="similarity">
    <text evidence="2">Belongs to the Orn/Lys/Arg decarboxylase class-II family.</text>
</comment>
<accession>S8AJK8</accession>
<dbReference type="InterPro" id="IPR009006">
    <property type="entry name" value="Ala_racemase/Decarboxylase_C"/>
</dbReference>
<evidence type="ECO:0000256" key="6">
    <source>
        <dbReference type="PIRSR" id="PIRSR600183-50"/>
    </source>
</evidence>
<name>S8AJK8_DACHA</name>
<dbReference type="STRING" id="1284197.S8AJK8"/>
<dbReference type="InterPro" id="IPR029066">
    <property type="entry name" value="PLP-binding_barrel"/>
</dbReference>
<dbReference type="FunFam" id="3.20.20.10:FF:000005">
    <property type="entry name" value="Ornithine decarboxylase"/>
    <property type="match status" value="1"/>
</dbReference>
<gene>
    <name evidence="9" type="ORF">H072_4823</name>
</gene>
<reference evidence="9 10" key="1">
    <citation type="journal article" date="2013" name="PLoS Genet.">
        <title>Genomic mechanisms accounting for the adaptation to parasitism in nematode-trapping fungi.</title>
        <authorList>
            <person name="Meerupati T."/>
            <person name="Andersson K.M."/>
            <person name="Friman E."/>
            <person name="Kumar D."/>
            <person name="Tunlid A."/>
            <person name="Ahren D."/>
        </authorList>
    </citation>
    <scope>NUCLEOTIDE SEQUENCE [LARGE SCALE GENOMIC DNA]</scope>
    <source>
        <strain evidence="9 10">CBS 200.50</strain>
    </source>
</reference>
<evidence type="ECO:0000256" key="5">
    <source>
        <dbReference type="ARBA" id="ARBA00023239"/>
    </source>
</evidence>
<keyword evidence="5" id="KW-0456">Lyase</keyword>
<feature type="compositionally biased region" description="Polar residues" evidence="7">
    <location>
        <begin position="1"/>
        <end position="17"/>
    </location>
</feature>
<evidence type="ECO:0000256" key="4">
    <source>
        <dbReference type="ARBA" id="ARBA00022898"/>
    </source>
</evidence>
<dbReference type="InterPro" id="IPR000183">
    <property type="entry name" value="Orn/DAP/Arg_de-COase"/>
</dbReference>
<dbReference type="EMBL" id="AQGS01000254">
    <property type="protein sequence ID" value="EPS41306.1"/>
    <property type="molecule type" value="Genomic_DNA"/>
</dbReference>
<comment type="caution">
    <text evidence="9">The sequence shown here is derived from an EMBL/GenBank/DDBJ whole genome shotgun (WGS) entry which is preliminary data.</text>
</comment>
<comment type="cofactor">
    <cofactor evidence="1 6">
        <name>pyridoxal 5'-phosphate</name>
        <dbReference type="ChEBI" id="CHEBI:597326"/>
    </cofactor>
</comment>
<dbReference type="InterPro" id="IPR022644">
    <property type="entry name" value="De-COase2_N"/>
</dbReference>
<feature type="compositionally biased region" description="Acidic residues" evidence="7">
    <location>
        <begin position="381"/>
        <end position="394"/>
    </location>
</feature>
<dbReference type="Gene3D" id="3.20.20.10">
    <property type="entry name" value="Alanine racemase"/>
    <property type="match status" value="1"/>
</dbReference>
<dbReference type="HOGENOM" id="CLU_026444_1_2_1"/>
<reference evidence="10" key="2">
    <citation type="submission" date="2013-04" db="EMBL/GenBank/DDBJ databases">
        <title>Genomic mechanisms accounting for the adaptation to parasitism in nematode-trapping fungi.</title>
        <authorList>
            <person name="Ahren D.G."/>
        </authorList>
    </citation>
    <scope>NUCLEOTIDE SEQUENCE [LARGE SCALE GENOMIC DNA]</scope>
    <source>
        <strain evidence="10">CBS 200.50</strain>
    </source>
</reference>
<dbReference type="GO" id="GO:0005737">
    <property type="term" value="C:cytoplasm"/>
    <property type="evidence" value="ECO:0007669"/>
    <property type="project" value="TreeGrafter"/>
</dbReference>
<evidence type="ECO:0000256" key="3">
    <source>
        <dbReference type="ARBA" id="ARBA00022793"/>
    </source>
</evidence>
<feature type="modified residue" description="N6-(pyridoxal phosphate)lysine" evidence="6">
    <location>
        <position position="79"/>
    </location>
</feature>
<keyword evidence="3" id="KW-0210">Decarboxylase</keyword>
<dbReference type="Gene3D" id="2.40.37.10">
    <property type="entry name" value="Lyase, Ornithine Decarboxylase, Chain A, domain 1"/>
    <property type="match status" value="1"/>
</dbReference>
<evidence type="ECO:0000256" key="1">
    <source>
        <dbReference type="ARBA" id="ARBA00001933"/>
    </source>
</evidence>
<dbReference type="GO" id="GO:0015940">
    <property type="term" value="P:pantothenate biosynthetic process"/>
    <property type="evidence" value="ECO:0007669"/>
    <property type="project" value="EnsemblFungi"/>
</dbReference>
<evidence type="ECO:0000313" key="9">
    <source>
        <dbReference type="EMBL" id="EPS41306.1"/>
    </source>
</evidence>
<dbReference type="PRINTS" id="PR01182">
    <property type="entry name" value="ORNDCRBXLASE"/>
</dbReference>
<dbReference type="GO" id="GO:0033387">
    <property type="term" value="P:putrescine biosynthetic process from arginine, via ornithine"/>
    <property type="evidence" value="ECO:0007669"/>
    <property type="project" value="TreeGrafter"/>
</dbReference>
<dbReference type="OrthoDB" id="5034579at2759"/>
<dbReference type="SUPFAM" id="SSF50621">
    <property type="entry name" value="Alanine racemase C-terminal domain-like"/>
    <property type="match status" value="1"/>
</dbReference>
<dbReference type="AlphaFoldDB" id="S8AJK8"/>
<sequence length="469" mass="52382">MRWETQLQKAQDGTMRSSPAEPPSPTDLAIAKHIKSINHSDCELYGEDGFWVFDLDVVRHQLARWKKHLPLVRPFYAVKCNPTPRLLSLLAEPSYNLGFDCATHGEISQILSLSVPPHNIIYANPCKAPSHIRYASKVNVRKMTFDNATELYKIKTYFPDAQCVLRIKVTAEGCSQGSGETEVGKPMYELSKKYGVTLDGAREILTLAKRLGVDVIGLAFHVGSGQRDHRSYVHHMVEARRIWDIAAEVGYDFTLLDIGGGFMDENFEAAAETICKALEMEFGNLLRKERVEVIAEPGRYICSPAFALATSVIAVREEGEESSGKRMVYLADGIYSRINPAMWPGELMTLPVAVRGKRMKLIPRTNRASPPRSSASSDSGIELEEKEQQLEDSEGMEMQGELQEYSLWGPTCDCGDVVLESGWHPKGIEIGDWFVFKRLGAYAINMGNTFNGFGTETKLYCINEEPANK</sequence>
<evidence type="ECO:0000259" key="8">
    <source>
        <dbReference type="Pfam" id="PF02784"/>
    </source>
</evidence>
<feature type="domain" description="Orn/DAP/Arg decarboxylase 2 N-terminal" evidence="8">
    <location>
        <begin position="57"/>
        <end position="302"/>
    </location>
</feature>
<keyword evidence="10" id="KW-1185">Reference proteome</keyword>
<evidence type="ECO:0000313" key="10">
    <source>
        <dbReference type="Proteomes" id="UP000015100"/>
    </source>
</evidence>
<keyword evidence="4 6" id="KW-0663">Pyridoxal phosphate</keyword>
<dbReference type="InterPro" id="IPR002433">
    <property type="entry name" value="Orn_de-COase"/>
</dbReference>
<dbReference type="CDD" id="cd00622">
    <property type="entry name" value="PLPDE_III_ODC"/>
    <property type="match status" value="1"/>
</dbReference>
<feature type="compositionally biased region" description="Low complexity" evidence="7">
    <location>
        <begin position="367"/>
        <end position="377"/>
    </location>
</feature>
<protein>
    <recommendedName>
        <fullName evidence="8">Orn/DAP/Arg decarboxylase 2 N-terminal domain-containing protein</fullName>
    </recommendedName>
</protein>
<dbReference type="SUPFAM" id="SSF51419">
    <property type="entry name" value="PLP-binding barrel"/>
    <property type="match status" value="1"/>
</dbReference>
<evidence type="ECO:0000256" key="2">
    <source>
        <dbReference type="ARBA" id="ARBA00008872"/>
    </source>
</evidence>
<dbReference type="PANTHER" id="PTHR11482">
    <property type="entry name" value="ARGININE/DIAMINOPIMELATE/ORNITHINE DECARBOXYLASE"/>
    <property type="match status" value="1"/>
</dbReference>